<evidence type="ECO:0000313" key="5">
    <source>
        <dbReference type="Proteomes" id="UP000198575"/>
    </source>
</evidence>
<dbReference type="PANTHER" id="PTHR30305">
    <property type="entry name" value="PROTEIN YJDM-RELATED"/>
    <property type="match status" value="1"/>
</dbReference>
<dbReference type="Pfam" id="PF08274">
    <property type="entry name" value="Zn_Ribbon_YjdM"/>
    <property type="match status" value="1"/>
</dbReference>
<sequence length="113" mass="11964">MSDIPACPVCSMENTYPDGDNFVCADCGHEWPKAASATAVDDDAPAVRDSNGNRLADGDDIVLIKDLKVRGSSQVIKQGTKVRGIRVVGGDHDVEGKVAGSAMMLKSEFLKKV</sequence>
<dbReference type="InterPro" id="IPR013988">
    <property type="entry name" value="YjdM_C"/>
</dbReference>
<feature type="domain" description="Protein YjdM N-terminal" evidence="3">
    <location>
        <begin position="4"/>
        <end position="32"/>
    </location>
</feature>
<dbReference type="RefSeq" id="WP_092407382.1">
    <property type="nucleotide sequence ID" value="NZ_FOVF01000011.1"/>
</dbReference>
<protein>
    <submittedName>
        <fullName evidence="4">Phosphonoacetate hydrolase</fullName>
    </submittedName>
</protein>
<dbReference type="AlphaFoldDB" id="A0A1I4XPG3"/>
<evidence type="ECO:0000313" key="4">
    <source>
        <dbReference type="EMBL" id="SFN27727.1"/>
    </source>
</evidence>
<dbReference type="OrthoDB" id="9810131at2"/>
<dbReference type="PANTHER" id="PTHR30305:SF3">
    <property type="entry name" value="PROTEIN YJDM"/>
    <property type="match status" value="1"/>
</dbReference>
<organism evidence="4 5">
    <name type="scientific">Dokdonella immobilis</name>
    <dbReference type="NCBI Taxonomy" id="578942"/>
    <lineage>
        <taxon>Bacteria</taxon>
        <taxon>Pseudomonadati</taxon>
        <taxon>Pseudomonadota</taxon>
        <taxon>Gammaproteobacteria</taxon>
        <taxon>Lysobacterales</taxon>
        <taxon>Rhodanobacteraceae</taxon>
        <taxon>Dokdonella</taxon>
    </lineage>
</organism>
<keyword evidence="5" id="KW-1185">Reference proteome</keyword>
<dbReference type="InterPro" id="IPR013987">
    <property type="entry name" value="YjdM_N"/>
</dbReference>
<dbReference type="GO" id="GO:0016787">
    <property type="term" value="F:hydrolase activity"/>
    <property type="evidence" value="ECO:0007669"/>
    <property type="project" value="UniProtKB-KW"/>
</dbReference>
<reference evidence="4 5" key="1">
    <citation type="submission" date="2016-10" db="EMBL/GenBank/DDBJ databases">
        <authorList>
            <person name="de Groot N.N."/>
        </authorList>
    </citation>
    <scope>NUCLEOTIDE SEQUENCE [LARGE SCALE GENOMIC DNA]</scope>
    <source>
        <strain evidence="4 5">CGMCC 1.7659</strain>
    </source>
</reference>
<dbReference type="STRING" id="578942.SAMN05216289_11132"/>
<evidence type="ECO:0000259" key="3">
    <source>
        <dbReference type="Pfam" id="PF08274"/>
    </source>
</evidence>
<dbReference type="SUPFAM" id="SSF82057">
    <property type="entry name" value="Prokaryotic SH3-related domain"/>
    <property type="match status" value="1"/>
</dbReference>
<evidence type="ECO:0000256" key="1">
    <source>
        <dbReference type="ARBA" id="ARBA00009248"/>
    </source>
</evidence>
<comment type="similarity">
    <text evidence="1">Belongs to the YjdM family.</text>
</comment>
<dbReference type="NCBIfam" id="TIGR00686">
    <property type="entry name" value="phnA"/>
    <property type="match status" value="1"/>
</dbReference>
<dbReference type="InterPro" id="IPR004624">
    <property type="entry name" value="YjdM"/>
</dbReference>
<dbReference type="Pfam" id="PF03831">
    <property type="entry name" value="YjdM"/>
    <property type="match status" value="1"/>
</dbReference>
<dbReference type="SUPFAM" id="SSF57783">
    <property type="entry name" value="Zinc beta-ribbon"/>
    <property type="match status" value="1"/>
</dbReference>
<accession>A0A1I4XPG3</accession>
<dbReference type="Proteomes" id="UP000198575">
    <property type="component" value="Unassembled WGS sequence"/>
</dbReference>
<feature type="domain" description="Protein YjdM C-terminal" evidence="2">
    <location>
        <begin position="47"/>
        <end position="113"/>
    </location>
</feature>
<proteinExistence type="inferred from homology"/>
<dbReference type="Gene3D" id="2.30.30.40">
    <property type="entry name" value="SH3 Domains"/>
    <property type="match status" value="1"/>
</dbReference>
<name>A0A1I4XPG3_9GAMM</name>
<evidence type="ECO:0000259" key="2">
    <source>
        <dbReference type="Pfam" id="PF03831"/>
    </source>
</evidence>
<keyword evidence="4" id="KW-0378">Hydrolase</keyword>
<dbReference type="Gene3D" id="2.20.25.10">
    <property type="match status" value="1"/>
</dbReference>
<dbReference type="EMBL" id="FOVF01000011">
    <property type="protein sequence ID" value="SFN27727.1"/>
    <property type="molecule type" value="Genomic_DNA"/>
</dbReference>
<gene>
    <name evidence="4" type="ORF">SAMN05216289_11132</name>
</gene>